<gene>
    <name evidence="3" type="ORF">OBE_13184</name>
</gene>
<name>K1RUJ2_9ZZZZ</name>
<sequence>DPIHKIPTREQVELIRRQYPVGTRIILHHMDDSQAPPPGTKGTVAYVDDIGQIGVKWDTGSSLSLIPGVDSFSKEPAPEKAKHKRSSSLER</sequence>
<dbReference type="InterPro" id="IPR025463">
    <property type="entry name" value="DUF4314"/>
</dbReference>
<protein>
    <recommendedName>
        <fullName evidence="2">DUF4314 domain-containing protein</fullName>
    </recommendedName>
</protein>
<feature type="non-terminal residue" evidence="3">
    <location>
        <position position="1"/>
    </location>
</feature>
<evidence type="ECO:0000313" key="3">
    <source>
        <dbReference type="EMBL" id="EKC52257.1"/>
    </source>
</evidence>
<feature type="region of interest" description="Disordered" evidence="1">
    <location>
        <begin position="67"/>
        <end position="91"/>
    </location>
</feature>
<organism evidence="3">
    <name type="scientific">human gut metagenome</name>
    <dbReference type="NCBI Taxonomy" id="408170"/>
    <lineage>
        <taxon>unclassified sequences</taxon>
        <taxon>metagenomes</taxon>
        <taxon>organismal metagenomes</taxon>
    </lineage>
</organism>
<dbReference type="EMBL" id="AJWZ01009106">
    <property type="protein sequence ID" value="EKC52257.1"/>
    <property type="molecule type" value="Genomic_DNA"/>
</dbReference>
<evidence type="ECO:0000259" key="2">
    <source>
        <dbReference type="Pfam" id="PF14192"/>
    </source>
</evidence>
<feature type="domain" description="DUF4314" evidence="2">
    <location>
        <begin position="9"/>
        <end position="74"/>
    </location>
</feature>
<proteinExistence type="predicted"/>
<dbReference type="Pfam" id="PF14192">
    <property type="entry name" value="DUF4314"/>
    <property type="match status" value="1"/>
</dbReference>
<accession>K1RUJ2</accession>
<evidence type="ECO:0000256" key="1">
    <source>
        <dbReference type="SAM" id="MobiDB-lite"/>
    </source>
</evidence>
<feature type="compositionally biased region" description="Basic residues" evidence="1">
    <location>
        <begin position="81"/>
        <end position="91"/>
    </location>
</feature>
<reference evidence="3" key="1">
    <citation type="journal article" date="2013" name="Environ. Microbiol.">
        <title>Microbiota from the distal guts of lean and obese adolescents exhibit partial functional redundancy besides clear differences in community structure.</title>
        <authorList>
            <person name="Ferrer M."/>
            <person name="Ruiz A."/>
            <person name="Lanza F."/>
            <person name="Haange S.B."/>
            <person name="Oberbach A."/>
            <person name="Till H."/>
            <person name="Bargiela R."/>
            <person name="Campoy C."/>
            <person name="Segura M.T."/>
            <person name="Richter M."/>
            <person name="von Bergen M."/>
            <person name="Seifert J."/>
            <person name="Suarez A."/>
        </authorList>
    </citation>
    <scope>NUCLEOTIDE SEQUENCE</scope>
</reference>
<comment type="caution">
    <text evidence="3">The sequence shown here is derived from an EMBL/GenBank/DDBJ whole genome shotgun (WGS) entry which is preliminary data.</text>
</comment>
<dbReference type="AlphaFoldDB" id="K1RUJ2"/>